<dbReference type="GO" id="GO:0030632">
    <property type="term" value="P:D-alanine biosynthetic process"/>
    <property type="evidence" value="ECO:0007669"/>
    <property type="project" value="UniProtKB-UniRule"/>
</dbReference>
<protein>
    <recommendedName>
        <fullName evidence="4">Alanine racemase</fullName>
        <ecNumber evidence="4">5.1.1.1</ecNumber>
    </recommendedName>
</protein>
<dbReference type="InterPro" id="IPR001608">
    <property type="entry name" value="Ala_racemase_N"/>
</dbReference>
<dbReference type="SUPFAM" id="SSF51419">
    <property type="entry name" value="PLP-binding barrel"/>
    <property type="match status" value="1"/>
</dbReference>
<reference evidence="8 9" key="1">
    <citation type="submission" date="2015-09" db="EMBL/GenBank/DDBJ databases">
        <authorList>
            <consortium name="Pathogen Informatics"/>
        </authorList>
    </citation>
    <scope>NUCLEOTIDE SEQUENCE [LARGE SCALE GENOMIC DNA]</scope>
    <source>
        <strain evidence="8 9">2789STDY5834885</strain>
    </source>
</reference>
<feature type="binding site" evidence="4 6">
    <location>
        <position position="315"/>
    </location>
    <ligand>
        <name>substrate</name>
    </ligand>
</feature>
<evidence type="ECO:0000313" key="8">
    <source>
        <dbReference type="EMBL" id="CUO99625.1"/>
    </source>
</evidence>
<feature type="active site" description="Proton acceptor; specific for L-alanine" evidence="4">
    <location>
        <position position="266"/>
    </location>
</feature>
<dbReference type="InterPro" id="IPR009006">
    <property type="entry name" value="Ala_racemase/Decarboxylase_C"/>
</dbReference>
<evidence type="ECO:0000256" key="1">
    <source>
        <dbReference type="ARBA" id="ARBA00001933"/>
    </source>
</evidence>
<accession>A0A174JR48</accession>
<evidence type="ECO:0000256" key="6">
    <source>
        <dbReference type="PIRSR" id="PIRSR600821-52"/>
    </source>
</evidence>
<dbReference type="FunFam" id="3.20.20.10:FF:000002">
    <property type="entry name" value="Alanine racemase"/>
    <property type="match status" value="1"/>
</dbReference>
<feature type="active site" description="Proton acceptor; specific for D-alanine" evidence="4">
    <location>
        <position position="38"/>
    </location>
</feature>
<dbReference type="PRINTS" id="PR00992">
    <property type="entry name" value="ALARACEMASE"/>
</dbReference>
<dbReference type="PROSITE" id="PS00395">
    <property type="entry name" value="ALANINE_RACEMASE"/>
    <property type="match status" value="1"/>
</dbReference>
<dbReference type="PANTHER" id="PTHR30511:SF0">
    <property type="entry name" value="ALANINE RACEMASE, CATABOLIC-RELATED"/>
    <property type="match status" value="1"/>
</dbReference>
<sequence length="374" mass="41492">MNRYLRCYAEISLEAIGHNIREVKKRLPEGVKLLGVVKANAYGHGAVPVASYLENQVDYFATATIEEAIELRENGISAPILILGYVSPSQYGDLVEYDITQTIDSYAQALALEKEAARQNRKAKAHLAVDTGMTRIGFQVTEHDADEAAKIADLPHIELEGMFTHFSCADQEDKTYCSMQMEKYDKMTALLAERGVTIPLRHICNSAGIMEFDDHRFEMVRSGIITYGIYPSEEVKKERLDLIPALSWKSHVIHVKEVGPGIGVSYGATYVTEKPMTRIATVSAGYADGYPRALSNQGCVLIHGKKAPIIGRICMDQMMVDVTDIPDVQVEDVVTLVGTDGDETITIEEIANPAARFDYEMLCDISSRVTRVYK</sequence>
<dbReference type="HAMAP" id="MF_01201">
    <property type="entry name" value="Ala_racemase"/>
    <property type="match status" value="1"/>
</dbReference>
<dbReference type="NCBIfam" id="TIGR00492">
    <property type="entry name" value="alr"/>
    <property type="match status" value="1"/>
</dbReference>
<name>A0A174JR48_9FIRM</name>
<dbReference type="Proteomes" id="UP000095709">
    <property type="component" value="Unassembled WGS sequence"/>
</dbReference>
<evidence type="ECO:0000256" key="5">
    <source>
        <dbReference type="PIRSR" id="PIRSR600821-50"/>
    </source>
</evidence>
<dbReference type="CDD" id="cd00430">
    <property type="entry name" value="PLPDE_III_AR"/>
    <property type="match status" value="1"/>
</dbReference>
<dbReference type="UniPathway" id="UPA00042">
    <property type="reaction ID" value="UER00497"/>
</dbReference>
<comment type="similarity">
    <text evidence="4">Belongs to the alanine racemase family.</text>
</comment>
<dbReference type="InterPro" id="IPR000821">
    <property type="entry name" value="Ala_racemase"/>
</dbReference>
<feature type="modified residue" description="N6-(pyridoxal phosphate)lysine" evidence="4 5">
    <location>
        <position position="38"/>
    </location>
</feature>
<proteinExistence type="inferred from homology"/>
<feature type="domain" description="Alanine racemase C-terminal" evidence="7">
    <location>
        <begin position="245"/>
        <end position="374"/>
    </location>
</feature>
<feature type="binding site" evidence="4 6">
    <location>
        <position position="135"/>
    </location>
    <ligand>
        <name>substrate</name>
    </ligand>
</feature>
<comment type="function">
    <text evidence="4">Catalyzes the interconversion of L-alanine and D-alanine. May also act on other amino acids.</text>
</comment>
<organism evidence="8 9">
    <name type="scientific">Fusicatenibacter saccharivorans</name>
    <dbReference type="NCBI Taxonomy" id="1150298"/>
    <lineage>
        <taxon>Bacteria</taxon>
        <taxon>Bacillati</taxon>
        <taxon>Bacillota</taxon>
        <taxon>Clostridia</taxon>
        <taxon>Lachnospirales</taxon>
        <taxon>Lachnospiraceae</taxon>
        <taxon>Fusicatenibacter</taxon>
    </lineage>
</organism>
<keyword evidence="3 4" id="KW-0413">Isomerase</keyword>
<evidence type="ECO:0000256" key="2">
    <source>
        <dbReference type="ARBA" id="ARBA00022898"/>
    </source>
</evidence>
<dbReference type="PANTHER" id="PTHR30511">
    <property type="entry name" value="ALANINE RACEMASE"/>
    <property type="match status" value="1"/>
</dbReference>
<dbReference type="InterPro" id="IPR029066">
    <property type="entry name" value="PLP-binding_barrel"/>
</dbReference>
<evidence type="ECO:0000313" key="9">
    <source>
        <dbReference type="Proteomes" id="UP000095709"/>
    </source>
</evidence>
<evidence type="ECO:0000259" key="7">
    <source>
        <dbReference type="SMART" id="SM01005"/>
    </source>
</evidence>
<dbReference type="RefSeq" id="WP_055265799.1">
    <property type="nucleotide sequence ID" value="NZ_CZAL01000004.1"/>
</dbReference>
<keyword evidence="2 4" id="KW-0663">Pyridoxal phosphate</keyword>
<comment type="cofactor">
    <cofactor evidence="1 4 5">
        <name>pyridoxal 5'-phosphate</name>
        <dbReference type="ChEBI" id="CHEBI:597326"/>
    </cofactor>
</comment>
<evidence type="ECO:0000256" key="3">
    <source>
        <dbReference type="ARBA" id="ARBA00023235"/>
    </source>
</evidence>
<dbReference type="Pfam" id="PF01168">
    <property type="entry name" value="Ala_racemase_N"/>
    <property type="match status" value="1"/>
</dbReference>
<dbReference type="InterPro" id="IPR020622">
    <property type="entry name" value="Ala_racemase_pyridoxalP-BS"/>
</dbReference>
<dbReference type="SMART" id="SM01005">
    <property type="entry name" value="Ala_racemase_C"/>
    <property type="match status" value="1"/>
</dbReference>
<dbReference type="AlphaFoldDB" id="A0A174JR48"/>
<evidence type="ECO:0000256" key="4">
    <source>
        <dbReference type="HAMAP-Rule" id="MF_01201"/>
    </source>
</evidence>
<dbReference type="GO" id="GO:0008784">
    <property type="term" value="F:alanine racemase activity"/>
    <property type="evidence" value="ECO:0007669"/>
    <property type="project" value="UniProtKB-UniRule"/>
</dbReference>
<gene>
    <name evidence="8" type="primary">alr</name>
    <name evidence="8" type="ORF">ERS852498_00994</name>
</gene>
<dbReference type="Gene3D" id="2.40.37.10">
    <property type="entry name" value="Lyase, Ornithine Decarboxylase, Chain A, domain 1"/>
    <property type="match status" value="1"/>
</dbReference>
<dbReference type="Pfam" id="PF00842">
    <property type="entry name" value="Ala_racemase_C"/>
    <property type="match status" value="1"/>
</dbReference>
<dbReference type="Gene3D" id="3.20.20.10">
    <property type="entry name" value="Alanine racemase"/>
    <property type="match status" value="1"/>
</dbReference>
<dbReference type="EC" id="5.1.1.1" evidence="4"/>
<dbReference type="GO" id="GO:0030170">
    <property type="term" value="F:pyridoxal phosphate binding"/>
    <property type="evidence" value="ECO:0007669"/>
    <property type="project" value="UniProtKB-UniRule"/>
</dbReference>
<dbReference type="SUPFAM" id="SSF50621">
    <property type="entry name" value="Alanine racemase C-terminal domain-like"/>
    <property type="match status" value="1"/>
</dbReference>
<comment type="catalytic activity">
    <reaction evidence="4">
        <text>L-alanine = D-alanine</text>
        <dbReference type="Rhea" id="RHEA:20249"/>
        <dbReference type="ChEBI" id="CHEBI:57416"/>
        <dbReference type="ChEBI" id="CHEBI:57972"/>
        <dbReference type="EC" id="5.1.1.1"/>
    </reaction>
</comment>
<comment type="pathway">
    <text evidence="4">Amino-acid biosynthesis; D-alanine biosynthesis; D-alanine from L-alanine: step 1/1.</text>
</comment>
<dbReference type="GO" id="GO:0005829">
    <property type="term" value="C:cytosol"/>
    <property type="evidence" value="ECO:0007669"/>
    <property type="project" value="TreeGrafter"/>
</dbReference>
<dbReference type="EMBL" id="CZAL01000004">
    <property type="protein sequence ID" value="CUO99625.1"/>
    <property type="molecule type" value="Genomic_DNA"/>
</dbReference>
<dbReference type="InterPro" id="IPR011079">
    <property type="entry name" value="Ala_racemase_C"/>
</dbReference>